<organism evidence="2">
    <name type="scientific">uncultured Pleomorphomonas sp</name>
    <dbReference type="NCBI Taxonomy" id="442121"/>
    <lineage>
        <taxon>Bacteria</taxon>
        <taxon>Pseudomonadati</taxon>
        <taxon>Pseudomonadota</taxon>
        <taxon>Alphaproteobacteria</taxon>
        <taxon>Hyphomicrobiales</taxon>
        <taxon>Pleomorphomonadaceae</taxon>
        <taxon>Pleomorphomonas</taxon>
        <taxon>environmental samples</taxon>
    </lineage>
</organism>
<feature type="region of interest" description="Disordered" evidence="1">
    <location>
        <begin position="51"/>
        <end position="105"/>
    </location>
</feature>
<proteinExistence type="predicted"/>
<gene>
    <name evidence="2" type="ORF">KL86PLE_90232</name>
</gene>
<feature type="compositionally biased region" description="Gly residues" evidence="1">
    <location>
        <begin position="1"/>
        <end position="10"/>
    </location>
</feature>
<evidence type="ECO:0000256" key="1">
    <source>
        <dbReference type="SAM" id="MobiDB-lite"/>
    </source>
</evidence>
<sequence length="236" mass="25991">MARPGAGGAAGRPDRRHARPHRRCRPFQAVLRHGLAAAERSCLLWPRHRGQLAAGRGGRGAGRRGADRPRQGGRHPDGRADARRGPRPRRQPALRGAWRRPADRRRQALVAAGRGAGRLSECLRDDRRRGVPRRGARRLGLHPRQADRSRTWRMARQAQAGRPALYGGRGPRRLPRRPVEVPLSQRPRLLRDAGAAQGVSGVEGFGMGNSGAGRLYVPIAPFCPRSCAFAQEDRII</sequence>
<name>A0A212LNK8_9HYPH</name>
<dbReference type="EMBL" id="FMJD01000013">
    <property type="protein sequence ID" value="SCM79096.1"/>
    <property type="molecule type" value="Genomic_DNA"/>
</dbReference>
<feature type="compositionally biased region" description="Basic and acidic residues" evidence="1">
    <location>
        <begin position="64"/>
        <end position="84"/>
    </location>
</feature>
<reference evidence="2" key="1">
    <citation type="submission" date="2016-08" db="EMBL/GenBank/DDBJ databases">
        <authorList>
            <person name="Seilhamer J.J."/>
        </authorList>
    </citation>
    <scope>NUCLEOTIDE SEQUENCE</scope>
    <source>
        <strain evidence="2">86</strain>
    </source>
</reference>
<evidence type="ECO:0000313" key="2">
    <source>
        <dbReference type="EMBL" id="SCM79096.1"/>
    </source>
</evidence>
<protein>
    <submittedName>
        <fullName evidence="2">Uncharacterized protein</fullName>
    </submittedName>
</protein>
<feature type="region of interest" description="Disordered" evidence="1">
    <location>
        <begin position="1"/>
        <end position="22"/>
    </location>
</feature>
<accession>A0A212LNK8</accession>
<dbReference type="AlphaFoldDB" id="A0A212LNK8"/>